<dbReference type="Proteomes" id="UP000663848">
    <property type="component" value="Unassembled WGS sequence"/>
</dbReference>
<dbReference type="Proteomes" id="UP000663851">
    <property type="component" value="Unassembled WGS sequence"/>
</dbReference>
<dbReference type="AlphaFoldDB" id="A0A821XQA0"/>
<comment type="caution">
    <text evidence="4">The sequence shown here is derived from an EMBL/GenBank/DDBJ whole genome shotgun (WGS) entry which is preliminary data.</text>
</comment>
<evidence type="ECO:0000313" key="6">
    <source>
        <dbReference type="Proteomes" id="UP000663873"/>
    </source>
</evidence>
<evidence type="ECO:0000313" key="5">
    <source>
        <dbReference type="Proteomes" id="UP000663848"/>
    </source>
</evidence>
<gene>
    <name evidence="3" type="ORF">HFQ381_LOCUS15949</name>
    <name evidence="4" type="ORF">QYT958_LOCUS33162</name>
    <name evidence="2" type="ORF">UJA718_LOCUS5477</name>
</gene>
<evidence type="ECO:0000256" key="1">
    <source>
        <dbReference type="SAM" id="MobiDB-lite"/>
    </source>
</evidence>
<dbReference type="EMBL" id="CAJOBP010000478">
    <property type="protein sequence ID" value="CAF4183662.1"/>
    <property type="molecule type" value="Genomic_DNA"/>
</dbReference>
<dbReference type="Proteomes" id="UP000663873">
    <property type="component" value="Unassembled WGS sequence"/>
</dbReference>
<sequence length="107" mass="12039">MQVSSISAAPCRPRVVRVRPKPILPNNNIDNAGVHNSLPVSPLTQKNLSFSFPNDSWNSKASFALNRQSRVSPQERDPWQNSTEQSKQNRKNQRQLTKFETVLTGAP</sequence>
<evidence type="ECO:0000313" key="3">
    <source>
        <dbReference type="EMBL" id="CAF4338639.1"/>
    </source>
</evidence>
<dbReference type="EMBL" id="CAJOBR010022373">
    <property type="protein sequence ID" value="CAF4946710.1"/>
    <property type="molecule type" value="Genomic_DNA"/>
</dbReference>
<protein>
    <submittedName>
        <fullName evidence="4">Uncharacterized protein</fullName>
    </submittedName>
</protein>
<evidence type="ECO:0000313" key="2">
    <source>
        <dbReference type="EMBL" id="CAF4183662.1"/>
    </source>
</evidence>
<feature type="region of interest" description="Disordered" evidence="1">
    <location>
        <begin position="21"/>
        <end position="40"/>
    </location>
</feature>
<reference evidence="4" key="1">
    <citation type="submission" date="2021-02" db="EMBL/GenBank/DDBJ databases">
        <authorList>
            <person name="Nowell W R."/>
        </authorList>
    </citation>
    <scope>NUCLEOTIDE SEQUENCE</scope>
</reference>
<dbReference type="EMBL" id="CAJOBO010001107">
    <property type="protein sequence ID" value="CAF4338639.1"/>
    <property type="molecule type" value="Genomic_DNA"/>
</dbReference>
<feature type="region of interest" description="Disordered" evidence="1">
    <location>
        <begin position="67"/>
        <end position="107"/>
    </location>
</feature>
<keyword evidence="6" id="KW-1185">Reference proteome</keyword>
<name>A0A821XQA0_9BILA</name>
<accession>A0A821XQA0</accession>
<proteinExistence type="predicted"/>
<evidence type="ECO:0000313" key="4">
    <source>
        <dbReference type="EMBL" id="CAF4946710.1"/>
    </source>
</evidence>
<organism evidence="4 5">
    <name type="scientific">Rotaria socialis</name>
    <dbReference type="NCBI Taxonomy" id="392032"/>
    <lineage>
        <taxon>Eukaryota</taxon>
        <taxon>Metazoa</taxon>
        <taxon>Spiralia</taxon>
        <taxon>Gnathifera</taxon>
        <taxon>Rotifera</taxon>
        <taxon>Eurotatoria</taxon>
        <taxon>Bdelloidea</taxon>
        <taxon>Philodinida</taxon>
        <taxon>Philodinidae</taxon>
        <taxon>Rotaria</taxon>
    </lineage>
</organism>